<evidence type="ECO:0000313" key="1">
    <source>
        <dbReference type="EMBL" id="QZE12907.1"/>
    </source>
</evidence>
<protein>
    <submittedName>
        <fullName evidence="1">Uncharacterized protein</fullName>
    </submittedName>
</protein>
<proteinExistence type="predicted"/>
<reference evidence="1" key="1">
    <citation type="submission" date="2021-08" db="EMBL/GenBank/DDBJ databases">
        <title>Novel anaerobic bacterium isolated from sea squirt in East Sea, Republic of Korea.</title>
        <authorList>
            <person name="Nguyen T.H."/>
            <person name="Li Z."/>
            <person name="Lee Y.-J."/>
            <person name="Ko J."/>
            <person name="Kim S.-G."/>
        </authorList>
    </citation>
    <scope>NUCLEOTIDE SEQUENCE</scope>
    <source>
        <strain evidence="1">KCTC 25031</strain>
    </source>
</reference>
<organism evidence="1 2">
    <name type="scientific">Halosquirtibacter laminarini</name>
    <dbReference type="NCBI Taxonomy" id="3374600"/>
    <lineage>
        <taxon>Bacteria</taxon>
        <taxon>Pseudomonadati</taxon>
        <taxon>Bacteroidota</taxon>
        <taxon>Bacteroidia</taxon>
        <taxon>Marinilabiliales</taxon>
        <taxon>Prolixibacteraceae</taxon>
        <taxon>Halosquirtibacter</taxon>
    </lineage>
</organism>
<dbReference type="EMBL" id="CP081303">
    <property type="protein sequence ID" value="QZE12907.1"/>
    <property type="molecule type" value="Genomic_DNA"/>
</dbReference>
<gene>
    <name evidence="1" type="ORF">K4L44_09935</name>
</gene>
<dbReference type="Proteomes" id="UP000826212">
    <property type="component" value="Chromosome"/>
</dbReference>
<keyword evidence="2" id="KW-1185">Reference proteome</keyword>
<accession>A0AC61NBP6</accession>
<sequence>MMKKIYSLLIAVTTILSFSSCESWINDAVTSPNVISEGDMNKPEYFGTNDNGTFVFGPNISSILNKAIDLYSPLYMYVGAMSDEISAPSSPNSLIYRDLSQDNLNVHDGSLRGIWTSAQSLYSMSNLMLGYANQTDWSSSDEMVKNNAFWYCNFYKGMALYNLAAYFNAEVDKTKAPYIYMSGEKVANSAIYQQAIDALKASLKYADATQKRISNTALVRVMVMSGLKDGVAIYADNMMIANDLDITVSHELQDNTFFSAMGENSRDAMVNQTFVDALASLAETNHNPTAINTANGAIIQTRFGQYSPQVIVSYVEAEMLRAELILDGEISGDFTETLNRVNRYYDKTGASEVTSVSMTKENLIHYRRVFLSWYGQRMLDERRFQLSGEGEMNFQDRVWQYIAIDDIEYAN</sequence>
<name>A0AC61NBP6_9BACT</name>
<evidence type="ECO:0000313" key="2">
    <source>
        <dbReference type="Proteomes" id="UP000826212"/>
    </source>
</evidence>